<dbReference type="Pfam" id="PF00990">
    <property type="entry name" value="GGDEF"/>
    <property type="match status" value="1"/>
</dbReference>
<dbReference type="PANTHER" id="PTHR45138">
    <property type="entry name" value="REGULATORY COMPONENTS OF SENSORY TRANSDUCTION SYSTEM"/>
    <property type="match status" value="1"/>
</dbReference>
<dbReference type="Proteomes" id="UP001321445">
    <property type="component" value="Chromosome"/>
</dbReference>
<dbReference type="InterPro" id="IPR000160">
    <property type="entry name" value="GGDEF_dom"/>
</dbReference>
<dbReference type="PANTHER" id="PTHR45138:SF9">
    <property type="entry name" value="DIGUANYLATE CYCLASE DGCM-RELATED"/>
    <property type="match status" value="1"/>
</dbReference>
<evidence type="ECO:0000256" key="2">
    <source>
        <dbReference type="ARBA" id="ARBA00034247"/>
    </source>
</evidence>
<dbReference type="CDD" id="cd01949">
    <property type="entry name" value="GGDEF"/>
    <property type="match status" value="1"/>
</dbReference>
<evidence type="ECO:0000313" key="5">
    <source>
        <dbReference type="Proteomes" id="UP001321445"/>
    </source>
</evidence>
<dbReference type="PROSITE" id="PS50887">
    <property type="entry name" value="GGDEF"/>
    <property type="match status" value="1"/>
</dbReference>
<dbReference type="EMBL" id="AP027370">
    <property type="protein sequence ID" value="BDY13625.1"/>
    <property type="molecule type" value="Genomic_DNA"/>
</dbReference>
<dbReference type="Pfam" id="PF19583">
    <property type="entry name" value="ODP"/>
    <property type="match status" value="1"/>
</dbReference>
<dbReference type="InterPro" id="IPR050469">
    <property type="entry name" value="Diguanylate_Cyclase"/>
</dbReference>
<comment type="catalytic activity">
    <reaction evidence="2">
        <text>2 GTP = 3',3'-c-di-GMP + 2 diphosphate</text>
        <dbReference type="Rhea" id="RHEA:24898"/>
        <dbReference type="ChEBI" id="CHEBI:33019"/>
        <dbReference type="ChEBI" id="CHEBI:37565"/>
        <dbReference type="ChEBI" id="CHEBI:58805"/>
        <dbReference type="EC" id="2.7.7.65"/>
    </reaction>
</comment>
<dbReference type="EC" id="2.7.7.65" evidence="1"/>
<dbReference type="CDD" id="cd07709">
    <property type="entry name" value="flavodiiron_proteins_MBL-fold"/>
    <property type="match status" value="1"/>
</dbReference>
<dbReference type="InterPro" id="IPR001279">
    <property type="entry name" value="Metallo-B-lactamas"/>
</dbReference>
<dbReference type="InterPro" id="IPR029787">
    <property type="entry name" value="Nucleotide_cyclase"/>
</dbReference>
<dbReference type="SMART" id="SM00267">
    <property type="entry name" value="GGDEF"/>
    <property type="match status" value="1"/>
</dbReference>
<keyword evidence="5" id="KW-1185">Reference proteome</keyword>
<dbReference type="Gene3D" id="3.30.70.270">
    <property type="match status" value="1"/>
</dbReference>
<organism evidence="4 5">
    <name type="scientific">Hydrogenimonas cancrithermarum</name>
    <dbReference type="NCBI Taxonomy" id="2993563"/>
    <lineage>
        <taxon>Bacteria</taxon>
        <taxon>Pseudomonadati</taxon>
        <taxon>Campylobacterota</taxon>
        <taxon>Epsilonproteobacteria</taxon>
        <taxon>Campylobacterales</taxon>
        <taxon>Hydrogenimonadaceae</taxon>
        <taxon>Hydrogenimonas</taxon>
    </lineage>
</organism>
<protein>
    <recommendedName>
        <fullName evidence="1">diguanylate cyclase</fullName>
        <ecNumber evidence="1">2.7.7.65</ecNumber>
    </recommendedName>
</protein>
<dbReference type="InterPro" id="IPR045761">
    <property type="entry name" value="ODP_dom"/>
</dbReference>
<dbReference type="SUPFAM" id="SSF56281">
    <property type="entry name" value="Metallo-hydrolase/oxidoreductase"/>
    <property type="match status" value="1"/>
</dbReference>
<reference evidence="4 5" key="1">
    <citation type="submission" date="2023-03" db="EMBL/GenBank/DDBJ databases">
        <title>Description of Hydrogenimonas sp. ISO32.</title>
        <authorList>
            <person name="Mino S."/>
            <person name="Fukazawa S."/>
            <person name="Sawabe T."/>
        </authorList>
    </citation>
    <scope>NUCLEOTIDE SEQUENCE [LARGE SCALE GENOMIC DNA]</scope>
    <source>
        <strain evidence="4 5">ISO32</strain>
    </source>
</reference>
<dbReference type="SUPFAM" id="SSF55073">
    <property type="entry name" value="Nucleotide cyclase"/>
    <property type="match status" value="1"/>
</dbReference>
<dbReference type="InterPro" id="IPR036866">
    <property type="entry name" value="RibonucZ/Hydroxyglut_hydro"/>
</dbReference>
<evidence type="ECO:0000259" key="3">
    <source>
        <dbReference type="PROSITE" id="PS50887"/>
    </source>
</evidence>
<dbReference type="SMART" id="SM00849">
    <property type="entry name" value="Lactamase_B"/>
    <property type="match status" value="1"/>
</dbReference>
<feature type="domain" description="GGDEF" evidence="3">
    <location>
        <begin position="462"/>
        <end position="593"/>
    </location>
</feature>
<name>A0ABN6WWQ6_9BACT</name>
<evidence type="ECO:0000256" key="1">
    <source>
        <dbReference type="ARBA" id="ARBA00012528"/>
    </source>
</evidence>
<evidence type="ECO:0000313" key="4">
    <source>
        <dbReference type="EMBL" id="BDY13625.1"/>
    </source>
</evidence>
<sequence>MKVSPSISPFNHENDLTGPIEISPQIWWVGHLLENDPFQCHVYLIENGDRSILIDPGSKLTWPHSREKIRRILPLEHIKYIVCQHPDPDITSGIEDLLAEIGTEGRQLVTHWRSAELLEHYDWGLDFYEVQAENWELVAGDRRIKFIFTPYMHFPGAICTYDVQTEILFSSDIFGAVTENFSLFATDEKSYFQAMIPFHTHYMPATEIVNHGLDNIEKYPLSLIAPQHGSIIKKAFIPFLIKELRNLKCGIYLEYGGTRKIELISKINAIMPEVFEAAAFFDSFHRDTQHILKIMQKVFPISRILALVLIDNSYFIKLDSDNDTVVPCNRRKEDILNKFSETFYKQKRLVMGSEIIECIRFDTPKKLYLFPIRNYKKKVTGIGMFALDPAFETSEEILNMLRKFEIAVDVIAKREVEVYRLENEKKKVYTMAITDQLTGLYNRYYLEETGEAELARAKRHAYPVAVLYLDIDYFKKINDRYGHDIGDRILKHFATLISGHLRKGDLAFRLGGEEFMVLMPYTNRSDALKIAKRLQAIVKERGVIDTAEGEVSFTFSGGVTDTDECGYDLQTMLKRADEKLYAAKAAGRNRIVA</sequence>
<dbReference type="NCBIfam" id="TIGR00254">
    <property type="entry name" value="GGDEF"/>
    <property type="match status" value="1"/>
</dbReference>
<dbReference type="RefSeq" id="WP_286336573.1">
    <property type="nucleotide sequence ID" value="NZ_AP027370.1"/>
</dbReference>
<dbReference type="Gene3D" id="3.60.15.10">
    <property type="entry name" value="Ribonuclease Z/Hydroxyacylglutathione hydrolase-like"/>
    <property type="match status" value="1"/>
</dbReference>
<gene>
    <name evidence="4" type="ORF">HCR_19370</name>
</gene>
<accession>A0ABN6WWQ6</accession>
<proteinExistence type="predicted"/>
<dbReference type="InterPro" id="IPR043128">
    <property type="entry name" value="Rev_trsase/Diguanyl_cyclase"/>
</dbReference>